<feature type="signal peptide" evidence="1">
    <location>
        <begin position="1"/>
        <end position="27"/>
    </location>
</feature>
<feature type="chain" id="PRO_5004873173" description="Haemophore haem-binding domain-containing protein" evidence="1">
    <location>
        <begin position="28"/>
        <end position="102"/>
    </location>
</feature>
<evidence type="ECO:0000313" key="3">
    <source>
        <dbReference type="Proteomes" id="UP000019150"/>
    </source>
</evidence>
<dbReference type="eggNOG" id="ENOG5032C3I">
    <property type="taxonomic scope" value="Bacteria"/>
</dbReference>
<keyword evidence="1" id="KW-0732">Signal</keyword>
<evidence type="ECO:0000256" key="1">
    <source>
        <dbReference type="SAM" id="SignalP"/>
    </source>
</evidence>
<dbReference type="Proteomes" id="UP000019150">
    <property type="component" value="Chromosome"/>
</dbReference>
<evidence type="ECO:0000313" key="2">
    <source>
        <dbReference type="EMBL" id="AHH15396.1"/>
    </source>
</evidence>
<organism evidence="2 3">
    <name type="scientific">Nocardia nova SH22a</name>
    <dbReference type="NCBI Taxonomy" id="1415166"/>
    <lineage>
        <taxon>Bacteria</taxon>
        <taxon>Bacillati</taxon>
        <taxon>Actinomycetota</taxon>
        <taxon>Actinomycetes</taxon>
        <taxon>Mycobacteriales</taxon>
        <taxon>Nocardiaceae</taxon>
        <taxon>Nocardia</taxon>
    </lineage>
</organism>
<proteinExistence type="predicted"/>
<dbReference type="EMBL" id="CP006850">
    <property type="protein sequence ID" value="AHH15396.1"/>
    <property type="molecule type" value="Genomic_DNA"/>
</dbReference>
<dbReference type="KEGG" id="nno:NONO_c05840"/>
<name>W5TDU1_9NOCA</name>
<dbReference type="AlphaFoldDB" id="W5TDU1"/>
<dbReference type="PATRIC" id="fig|1415166.3.peg.597"/>
<accession>W5TDU1</accession>
<reference evidence="2 3" key="1">
    <citation type="journal article" date="2014" name="Appl. Environ. Microbiol.">
        <title>Insights into the Microbial Degradation of Rubber and Gutta-Percha by Analysis of the Complete Genome of Nocardia nova SH22a.</title>
        <authorList>
            <person name="Luo Q."/>
            <person name="Hiessl S."/>
            <person name="Poehlein A."/>
            <person name="Daniel R."/>
            <person name="Steinbuchel A."/>
        </authorList>
    </citation>
    <scope>NUCLEOTIDE SEQUENCE [LARGE SCALE GENOMIC DNA]</scope>
    <source>
        <strain evidence="2">SH22a</strain>
    </source>
</reference>
<sequence length="102" mass="11106">MIGPVRAAILTALAVPLMIAAPGLAQADPGDPPPIYTQDEQCATTKDFVDKVHQANPGATPDQIADTYTRIMDEHNAYRGNEDARQRDRQYLLDNISRCGLA</sequence>
<evidence type="ECO:0008006" key="4">
    <source>
        <dbReference type="Google" id="ProtNLM"/>
    </source>
</evidence>
<keyword evidence="3" id="KW-1185">Reference proteome</keyword>
<gene>
    <name evidence="2" type="ORF">NONO_c05840</name>
</gene>
<dbReference type="HOGENOM" id="CLU_2274426_0_0_11"/>
<protein>
    <recommendedName>
        <fullName evidence="4">Haemophore haem-binding domain-containing protein</fullName>
    </recommendedName>
</protein>